<dbReference type="PANTHER" id="PTHR30401">
    <property type="entry name" value="TRNA 2-SELENOURIDINE SYNTHASE"/>
    <property type="match status" value="1"/>
</dbReference>
<evidence type="ECO:0000256" key="1">
    <source>
        <dbReference type="ARBA" id="ARBA00023266"/>
    </source>
</evidence>
<dbReference type="InterPro" id="IPR001763">
    <property type="entry name" value="Rhodanese-like_dom"/>
</dbReference>
<dbReference type="GO" id="GO:0002098">
    <property type="term" value="P:tRNA wobble uridine modification"/>
    <property type="evidence" value="ECO:0007669"/>
    <property type="project" value="InterPro"/>
</dbReference>
<dbReference type="AlphaFoldDB" id="A0A2W1LT19"/>
<reference evidence="3 4" key="1">
    <citation type="submission" date="2018-06" db="EMBL/GenBank/DDBJ databases">
        <title>Paenibacillus imtechensis sp. nov.</title>
        <authorList>
            <person name="Pinnaka A.K."/>
            <person name="Singh H."/>
            <person name="Kaur M."/>
        </authorList>
    </citation>
    <scope>NUCLEOTIDE SEQUENCE [LARGE SCALE GENOMIC DNA]</scope>
    <source>
        <strain evidence="3 4">SMB1</strain>
    </source>
</reference>
<dbReference type="Gene3D" id="3.40.250.10">
    <property type="entry name" value="Rhodanese-like domain"/>
    <property type="match status" value="1"/>
</dbReference>
<dbReference type="SUPFAM" id="SSF52821">
    <property type="entry name" value="Rhodanese/Cell cycle control phosphatase"/>
    <property type="match status" value="1"/>
</dbReference>
<name>A0A2W1LT19_9BACL</name>
<protein>
    <submittedName>
        <fullName evidence="3">tRNA 2-selenouridine(34) synthase MnmH</fullName>
    </submittedName>
</protein>
<evidence type="ECO:0000313" key="3">
    <source>
        <dbReference type="EMBL" id="PZD94587.1"/>
    </source>
</evidence>
<dbReference type="InterPro" id="IPR027417">
    <property type="entry name" value="P-loop_NTPase"/>
</dbReference>
<organism evidence="3 4">
    <name type="scientific">Paenibacillus sambharensis</name>
    <dbReference type="NCBI Taxonomy" id="1803190"/>
    <lineage>
        <taxon>Bacteria</taxon>
        <taxon>Bacillati</taxon>
        <taxon>Bacillota</taxon>
        <taxon>Bacilli</taxon>
        <taxon>Bacillales</taxon>
        <taxon>Paenibacillaceae</taxon>
        <taxon>Paenibacillus</taxon>
    </lineage>
</organism>
<dbReference type="InterPro" id="IPR017582">
    <property type="entry name" value="SelU"/>
</dbReference>
<keyword evidence="4" id="KW-1185">Reference proteome</keyword>
<dbReference type="Pfam" id="PF26341">
    <property type="entry name" value="AAA_SelU"/>
    <property type="match status" value="1"/>
</dbReference>
<dbReference type="EMBL" id="QKRB01000051">
    <property type="protein sequence ID" value="PZD94587.1"/>
    <property type="molecule type" value="Genomic_DNA"/>
</dbReference>
<evidence type="ECO:0000313" key="4">
    <source>
        <dbReference type="Proteomes" id="UP000249522"/>
    </source>
</evidence>
<accession>A0A2W1LT19</accession>
<gene>
    <name evidence="3" type="ORF">DNH61_16605</name>
</gene>
<feature type="domain" description="Rhodanese" evidence="2">
    <location>
        <begin position="15"/>
        <end position="132"/>
    </location>
</feature>
<dbReference type="InterPro" id="IPR058840">
    <property type="entry name" value="AAA_SelU"/>
</dbReference>
<dbReference type="InterPro" id="IPR036873">
    <property type="entry name" value="Rhodanese-like_dom_sf"/>
</dbReference>
<dbReference type="GO" id="GO:0043828">
    <property type="term" value="F:tRNA 2-selenouridine synthase activity"/>
    <property type="evidence" value="ECO:0007669"/>
    <property type="project" value="InterPro"/>
</dbReference>
<dbReference type="Proteomes" id="UP000249522">
    <property type="component" value="Unassembled WGS sequence"/>
</dbReference>
<dbReference type="PANTHER" id="PTHR30401:SF0">
    <property type="entry name" value="TRNA 2-SELENOURIDINE SYNTHASE"/>
    <property type="match status" value="1"/>
</dbReference>
<dbReference type="NCBIfam" id="NF008750">
    <property type="entry name" value="PRK11784.1-2"/>
    <property type="match status" value="1"/>
</dbReference>
<dbReference type="PROSITE" id="PS50206">
    <property type="entry name" value="RHODANESE_3"/>
    <property type="match status" value="1"/>
</dbReference>
<dbReference type="RefSeq" id="WP_111147809.1">
    <property type="nucleotide sequence ID" value="NZ_QKRB01000051.1"/>
</dbReference>
<dbReference type="OrthoDB" id="9808735at2"/>
<evidence type="ECO:0000259" key="2">
    <source>
        <dbReference type="PROSITE" id="PS50206"/>
    </source>
</evidence>
<comment type="caution">
    <text evidence="3">The sequence shown here is derived from an EMBL/GenBank/DDBJ whole genome shotgun (WGS) entry which is preliminary data.</text>
</comment>
<dbReference type="SMART" id="SM00450">
    <property type="entry name" value="RHOD"/>
    <property type="match status" value="1"/>
</dbReference>
<sequence length="351" mass="39549">MFQDITVDELLELHRKGNIALIDVRSPSEFGDSTIPGSLNIPIFNDEERAEIGTLYKQVSVEAAKDKGLEIVSAKLPSFVKAIEAAGPGRKAVFCWRGGMRSRTSATLASLMGLRMYRLNGGYRAYRKWVVETIERLTELPHCYVINGYTGSGKTDLLDKLAERGYPVINLERMAQHRGSIFGQIGLEPNNQKTFDSLLVQELIRCSESPYLILEAESRRIGKVVVPEPVIAAKEKGTSLFIEMPVQERARNIVREYKPEEHKQACLDSFERIEKRIHTPVAAAIRTALQEGRFEEAVELMLVHYYDPRYQFASDRYGLGHVTIQHDADHDVLEQVIAQLPPPVFPAQISV</sequence>
<dbReference type="Pfam" id="PF00581">
    <property type="entry name" value="Rhodanese"/>
    <property type="match status" value="1"/>
</dbReference>
<dbReference type="Gene3D" id="3.40.50.300">
    <property type="entry name" value="P-loop containing nucleotide triphosphate hydrolases"/>
    <property type="match status" value="1"/>
</dbReference>
<proteinExistence type="predicted"/>
<keyword evidence="1" id="KW-0711">Selenium</keyword>
<dbReference type="NCBIfam" id="TIGR03167">
    <property type="entry name" value="tRNA_sel_U_synt"/>
    <property type="match status" value="1"/>
</dbReference>
<dbReference type="SUPFAM" id="SSF52540">
    <property type="entry name" value="P-loop containing nucleoside triphosphate hydrolases"/>
    <property type="match status" value="1"/>
</dbReference>